<dbReference type="Proteomes" id="UP000295455">
    <property type="component" value="Unassembled WGS sequence"/>
</dbReference>
<evidence type="ECO:0008006" key="3">
    <source>
        <dbReference type="Google" id="ProtNLM"/>
    </source>
</evidence>
<dbReference type="RefSeq" id="WP_132218716.1">
    <property type="nucleotide sequence ID" value="NZ_OX156936.1"/>
</dbReference>
<dbReference type="Gene3D" id="3.90.550.10">
    <property type="entry name" value="Spore Coat Polysaccharide Biosynthesis Protein SpsA, Chain A"/>
    <property type="match status" value="1"/>
</dbReference>
<comment type="caution">
    <text evidence="1">The sequence shown here is derived from an EMBL/GenBank/DDBJ whole genome shotgun (WGS) entry which is preliminary data.</text>
</comment>
<keyword evidence="2" id="KW-1185">Reference proteome</keyword>
<gene>
    <name evidence="1" type="ORF">EV196_10874</name>
</gene>
<evidence type="ECO:0000313" key="2">
    <source>
        <dbReference type="Proteomes" id="UP000295455"/>
    </source>
</evidence>
<dbReference type="SUPFAM" id="SSF53448">
    <property type="entry name" value="Nucleotide-diphospho-sugar transferases"/>
    <property type="match status" value="1"/>
</dbReference>
<proteinExistence type="predicted"/>
<organism evidence="1 2">
    <name type="scientific">Mariniflexile fucanivorans</name>
    <dbReference type="NCBI Taxonomy" id="264023"/>
    <lineage>
        <taxon>Bacteria</taxon>
        <taxon>Pseudomonadati</taxon>
        <taxon>Bacteroidota</taxon>
        <taxon>Flavobacteriia</taxon>
        <taxon>Flavobacteriales</taxon>
        <taxon>Flavobacteriaceae</taxon>
        <taxon>Mariniflexile</taxon>
    </lineage>
</organism>
<name>A0A4R1RDD7_9FLAO</name>
<dbReference type="InterPro" id="IPR029044">
    <property type="entry name" value="Nucleotide-diphossugar_trans"/>
</dbReference>
<accession>A0A4R1RDD7</accession>
<dbReference type="AlphaFoldDB" id="A0A4R1RDD7"/>
<protein>
    <recommendedName>
        <fullName evidence="3">Glycosyl transferase family 8</fullName>
    </recommendedName>
</protein>
<evidence type="ECO:0000313" key="1">
    <source>
        <dbReference type="EMBL" id="TCL63878.1"/>
    </source>
</evidence>
<dbReference type="OrthoDB" id="186344at2"/>
<dbReference type="EMBL" id="SLUP01000008">
    <property type="protein sequence ID" value="TCL63878.1"/>
    <property type="molecule type" value="Genomic_DNA"/>
</dbReference>
<reference evidence="1 2" key="1">
    <citation type="submission" date="2019-03" db="EMBL/GenBank/DDBJ databases">
        <title>Genomic Encyclopedia of Type Strains, Phase IV (KMG-IV): sequencing the most valuable type-strain genomes for metagenomic binning, comparative biology and taxonomic classification.</title>
        <authorList>
            <person name="Goeker M."/>
        </authorList>
    </citation>
    <scope>NUCLEOTIDE SEQUENCE [LARGE SCALE GENOMIC DNA]</scope>
    <source>
        <strain evidence="1 2">DSM 18792</strain>
    </source>
</reference>
<sequence length="330" mass="38460">MIGAFTICANNYLAHAKTLAVSFKKHHHNKRFTIAILDAPYSTIDYNDLGADEVLWIPTLFKDLIDSLQYKYGIAELCTVVKPELFKYFFNQGYEKLLYIDPDIKVFSPFKEVFSALETHQMVLTPHICSPTGEVGHPQDKDLMRTGIYNLGFLAVNNTPEILSFIMWWGKRVKTYGYHDLSKGYFYDQIWLGYGPAFLDKVYVLRHLGYNVANWNLHERQILKLADTYYVNTENTALRFFHYSHYKIENEPLLASYNKNFNLENRLDIVPIFNLYKACLKANNYVRLKQVNFVYGKQPALKITNAHSNANRFKNAYKAFKQVIKILLGR</sequence>